<keyword evidence="12" id="KW-0511">Multifunctional enzyme</keyword>
<keyword evidence="7 15" id="KW-0548">Nucleotidyltransferase</keyword>
<dbReference type="GO" id="GO:0009398">
    <property type="term" value="P:FMN biosynthetic process"/>
    <property type="evidence" value="ECO:0007669"/>
    <property type="project" value="UniProtKB-UniRule"/>
</dbReference>
<dbReference type="NCBIfam" id="TIGR00083">
    <property type="entry name" value="ribF"/>
    <property type="match status" value="1"/>
</dbReference>
<evidence type="ECO:0000259" key="16">
    <source>
        <dbReference type="SMART" id="SM00904"/>
    </source>
</evidence>
<dbReference type="InterPro" id="IPR015865">
    <property type="entry name" value="Riboflavin_kinase_bac/euk"/>
</dbReference>
<dbReference type="AlphaFoldDB" id="A0A174J515"/>
<evidence type="ECO:0000256" key="13">
    <source>
        <dbReference type="ARBA" id="ARBA00047880"/>
    </source>
</evidence>
<evidence type="ECO:0000256" key="5">
    <source>
        <dbReference type="ARBA" id="ARBA00022643"/>
    </source>
</evidence>
<dbReference type="EC" id="2.7.7.2" evidence="15"/>
<keyword evidence="9 15" id="KW-0418">Kinase</keyword>
<dbReference type="PANTHER" id="PTHR22749">
    <property type="entry name" value="RIBOFLAVIN KINASE/FMN ADENYLYLTRANSFERASE"/>
    <property type="match status" value="1"/>
</dbReference>
<dbReference type="GO" id="GO:0005524">
    <property type="term" value="F:ATP binding"/>
    <property type="evidence" value="ECO:0007669"/>
    <property type="project" value="UniProtKB-UniRule"/>
</dbReference>
<dbReference type="GO" id="GO:0006747">
    <property type="term" value="P:FAD biosynthetic process"/>
    <property type="evidence" value="ECO:0007669"/>
    <property type="project" value="UniProtKB-UniRule"/>
</dbReference>
<dbReference type="InterPro" id="IPR023465">
    <property type="entry name" value="Riboflavin_kinase_dom_sf"/>
</dbReference>
<dbReference type="Pfam" id="PF06574">
    <property type="entry name" value="FAD_syn"/>
    <property type="match status" value="1"/>
</dbReference>
<comment type="catalytic activity">
    <reaction evidence="14 15">
        <text>FMN + ATP + H(+) = FAD + diphosphate</text>
        <dbReference type="Rhea" id="RHEA:17237"/>
        <dbReference type="ChEBI" id="CHEBI:15378"/>
        <dbReference type="ChEBI" id="CHEBI:30616"/>
        <dbReference type="ChEBI" id="CHEBI:33019"/>
        <dbReference type="ChEBI" id="CHEBI:57692"/>
        <dbReference type="ChEBI" id="CHEBI:58210"/>
        <dbReference type="EC" id="2.7.7.2"/>
    </reaction>
</comment>
<comment type="pathway">
    <text evidence="2 15">Cofactor biosynthesis; FAD biosynthesis; FAD from FMN: step 1/1.</text>
</comment>
<organism evidence="17 18">
    <name type="scientific">Bacteroides uniformis</name>
    <dbReference type="NCBI Taxonomy" id="820"/>
    <lineage>
        <taxon>Bacteria</taxon>
        <taxon>Pseudomonadati</taxon>
        <taxon>Bacteroidota</taxon>
        <taxon>Bacteroidia</taxon>
        <taxon>Bacteroidales</taxon>
        <taxon>Bacteroidaceae</taxon>
        <taxon>Bacteroides</taxon>
    </lineage>
</organism>
<keyword evidence="10 15" id="KW-0274">FAD</keyword>
<comment type="pathway">
    <text evidence="3 15">Cofactor biosynthesis; FMN biosynthesis; FMN from riboflavin (ATP route): step 1/1.</text>
</comment>
<dbReference type="Pfam" id="PF01687">
    <property type="entry name" value="Flavokinase"/>
    <property type="match status" value="1"/>
</dbReference>
<evidence type="ECO:0000256" key="14">
    <source>
        <dbReference type="ARBA" id="ARBA00049494"/>
    </source>
</evidence>
<keyword evidence="8 15" id="KW-0547">Nucleotide-binding</keyword>
<dbReference type="PIRSF" id="PIRSF004491">
    <property type="entry name" value="FAD_Synth"/>
    <property type="match status" value="1"/>
</dbReference>
<evidence type="ECO:0000256" key="1">
    <source>
        <dbReference type="ARBA" id="ARBA00002121"/>
    </source>
</evidence>
<dbReference type="EMBL" id="CZAF01000005">
    <property type="protein sequence ID" value="CUO92235.1"/>
    <property type="molecule type" value="Genomic_DNA"/>
</dbReference>
<dbReference type="UniPathway" id="UPA00276">
    <property type="reaction ID" value="UER00406"/>
</dbReference>
<sequence>MRIGDMQLFCETSDIGSRPSVATIGFFDGVHRGHRYLIEQVCAVAAGRGLASSVVTFPVHPRKVMQADYHPKLLTTCDEKVSLLAKTGVDYCMMLDFTPEIARLSAREFMSILKDRYQIQALVVGYDHRFGHNRSEGFEDYVHYGRELGMEVLLARAYSYSKEASVTEVTVSSSAIRGLLQEGNVSEAAEYLGYDFFLDGTVVGGYQVGRKIGFPTANLRVSDSDKLIPCDGVYAVRVCVEGKEYGGMLSIGYRPTLENGPDRSIEVHIFRFDADIYQQPMRLSFVRRTRPELKFDSIEELIAQLHRDEVEIKSILSL</sequence>
<comment type="similarity">
    <text evidence="15">Belongs to the ribF family.</text>
</comment>
<feature type="domain" description="Riboflavin kinase" evidence="16">
    <location>
        <begin position="191"/>
        <end position="317"/>
    </location>
</feature>
<evidence type="ECO:0000256" key="4">
    <source>
        <dbReference type="ARBA" id="ARBA00022630"/>
    </source>
</evidence>
<evidence type="ECO:0000256" key="2">
    <source>
        <dbReference type="ARBA" id="ARBA00004726"/>
    </source>
</evidence>
<reference evidence="17 18" key="1">
    <citation type="submission" date="2015-09" db="EMBL/GenBank/DDBJ databases">
        <authorList>
            <consortium name="Pathogen Informatics"/>
        </authorList>
    </citation>
    <scope>NUCLEOTIDE SEQUENCE [LARGE SCALE GENOMIC DNA]</scope>
    <source>
        <strain evidence="17 18">2789STDY5834847</strain>
    </source>
</reference>
<dbReference type="Proteomes" id="UP000095614">
    <property type="component" value="Unassembled WGS sequence"/>
</dbReference>
<comment type="function">
    <text evidence="1">Catalyzes the phosphorylation of riboflavin to FMN followed by the adenylation of FMN to FAD.</text>
</comment>
<evidence type="ECO:0000256" key="7">
    <source>
        <dbReference type="ARBA" id="ARBA00022695"/>
    </source>
</evidence>
<comment type="catalytic activity">
    <reaction evidence="13 15">
        <text>riboflavin + ATP = FMN + ADP + H(+)</text>
        <dbReference type="Rhea" id="RHEA:14357"/>
        <dbReference type="ChEBI" id="CHEBI:15378"/>
        <dbReference type="ChEBI" id="CHEBI:30616"/>
        <dbReference type="ChEBI" id="CHEBI:57986"/>
        <dbReference type="ChEBI" id="CHEBI:58210"/>
        <dbReference type="ChEBI" id="CHEBI:456216"/>
        <dbReference type="EC" id="2.7.1.26"/>
    </reaction>
</comment>
<gene>
    <name evidence="17" type="primary">ribF</name>
    <name evidence="17" type="ORF">ERS852462_02035</name>
</gene>
<dbReference type="GO" id="GO:0009231">
    <property type="term" value="P:riboflavin biosynthetic process"/>
    <property type="evidence" value="ECO:0007669"/>
    <property type="project" value="InterPro"/>
</dbReference>
<dbReference type="InterPro" id="IPR015864">
    <property type="entry name" value="FAD_synthase"/>
</dbReference>
<dbReference type="GO" id="GO:0008531">
    <property type="term" value="F:riboflavin kinase activity"/>
    <property type="evidence" value="ECO:0007669"/>
    <property type="project" value="UniProtKB-UniRule"/>
</dbReference>
<evidence type="ECO:0000256" key="6">
    <source>
        <dbReference type="ARBA" id="ARBA00022679"/>
    </source>
</evidence>
<dbReference type="NCBIfam" id="NF004162">
    <property type="entry name" value="PRK05627.1-5"/>
    <property type="match status" value="1"/>
</dbReference>
<evidence type="ECO:0000256" key="9">
    <source>
        <dbReference type="ARBA" id="ARBA00022777"/>
    </source>
</evidence>
<evidence type="ECO:0000256" key="11">
    <source>
        <dbReference type="ARBA" id="ARBA00022840"/>
    </source>
</evidence>
<dbReference type="SUPFAM" id="SSF52374">
    <property type="entry name" value="Nucleotidylyl transferase"/>
    <property type="match status" value="1"/>
</dbReference>
<dbReference type="InterPro" id="IPR014729">
    <property type="entry name" value="Rossmann-like_a/b/a_fold"/>
</dbReference>
<evidence type="ECO:0000256" key="10">
    <source>
        <dbReference type="ARBA" id="ARBA00022827"/>
    </source>
</evidence>
<keyword evidence="11 15" id="KW-0067">ATP-binding</keyword>
<dbReference type="InterPro" id="IPR023468">
    <property type="entry name" value="Riboflavin_kinase"/>
</dbReference>
<keyword evidence="4 15" id="KW-0285">Flavoprotein</keyword>
<dbReference type="Gene3D" id="3.40.50.620">
    <property type="entry name" value="HUPs"/>
    <property type="match status" value="1"/>
</dbReference>
<evidence type="ECO:0000256" key="12">
    <source>
        <dbReference type="ARBA" id="ARBA00023268"/>
    </source>
</evidence>
<proteinExistence type="inferred from homology"/>
<dbReference type="Gene3D" id="2.40.30.30">
    <property type="entry name" value="Riboflavin kinase-like"/>
    <property type="match status" value="1"/>
</dbReference>
<dbReference type="GO" id="GO:0003919">
    <property type="term" value="F:FMN adenylyltransferase activity"/>
    <property type="evidence" value="ECO:0007669"/>
    <property type="project" value="UniProtKB-UniRule"/>
</dbReference>
<name>A0A174J515_BACUN</name>
<keyword evidence="5 15" id="KW-0288">FMN</keyword>
<dbReference type="EC" id="2.7.1.26" evidence="15"/>
<evidence type="ECO:0000256" key="15">
    <source>
        <dbReference type="PIRNR" id="PIRNR004491"/>
    </source>
</evidence>
<protein>
    <recommendedName>
        <fullName evidence="15">Riboflavin biosynthesis protein</fullName>
    </recommendedName>
    <domain>
        <recommendedName>
            <fullName evidence="15">Riboflavin kinase</fullName>
            <ecNumber evidence="15">2.7.1.26</ecNumber>
        </recommendedName>
        <alternativeName>
            <fullName evidence="15">Flavokinase</fullName>
        </alternativeName>
    </domain>
    <domain>
        <recommendedName>
            <fullName evidence="15">FMN adenylyltransferase</fullName>
            <ecNumber evidence="15">2.7.7.2</ecNumber>
        </recommendedName>
        <alternativeName>
            <fullName evidence="15">FAD pyrophosphorylase</fullName>
        </alternativeName>
        <alternativeName>
            <fullName evidence="15">FAD synthase</fullName>
        </alternativeName>
    </domain>
</protein>
<evidence type="ECO:0000256" key="8">
    <source>
        <dbReference type="ARBA" id="ARBA00022741"/>
    </source>
</evidence>
<dbReference type="CDD" id="cd02064">
    <property type="entry name" value="FAD_synthetase_N"/>
    <property type="match status" value="1"/>
</dbReference>
<dbReference type="FunFam" id="3.40.50.620:FF:000021">
    <property type="entry name" value="Riboflavin biosynthesis protein"/>
    <property type="match status" value="1"/>
</dbReference>
<accession>A0A174J515</accession>
<dbReference type="SMART" id="SM00904">
    <property type="entry name" value="Flavokinase"/>
    <property type="match status" value="1"/>
</dbReference>
<dbReference type="SUPFAM" id="SSF82114">
    <property type="entry name" value="Riboflavin kinase-like"/>
    <property type="match status" value="1"/>
</dbReference>
<keyword evidence="6 15" id="KW-0808">Transferase</keyword>
<dbReference type="InterPro" id="IPR002606">
    <property type="entry name" value="Riboflavin_kinase_bac"/>
</dbReference>
<evidence type="ECO:0000313" key="17">
    <source>
        <dbReference type="EMBL" id="CUO92235.1"/>
    </source>
</evidence>
<dbReference type="UniPathway" id="UPA00277">
    <property type="reaction ID" value="UER00407"/>
</dbReference>
<dbReference type="PANTHER" id="PTHR22749:SF6">
    <property type="entry name" value="RIBOFLAVIN KINASE"/>
    <property type="match status" value="1"/>
</dbReference>
<evidence type="ECO:0000313" key="18">
    <source>
        <dbReference type="Proteomes" id="UP000095614"/>
    </source>
</evidence>
<evidence type="ECO:0000256" key="3">
    <source>
        <dbReference type="ARBA" id="ARBA00005201"/>
    </source>
</evidence>